<feature type="coiled-coil region" evidence="1">
    <location>
        <begin position="973"/>
        <end position="1064"/>
    </location>
</feature>
<keyword evidence="6" id="KW-1185">Reference proteome</keyword>
<sequence length="1774" mass="206512">MNQLMNIKIFLVLFLNILVFSVGIEYNSTFNHDKQNQSDYDIEHNIIQIRTLSEEYCKNICHQNTRCVYYQFQDTTLNKAEKLTNCAIFLNDYQQQFNNQYQKQSDLSYDSLQNTQNTSSQIEDFQTKRILQNDPDCDDDIYNLFYKVKNAPNEYDNDEKKYDIKCVKKKNVKCKDYFVYYDKNANGKDASENYIALCIKCTKDNNNNEYLDNCLPCDDDQYYNPYQLKCNDCSENCTSCYFDFFYDYKEKCYGCKEGKNLINTNEIDFLDLACDCEKAENHIWDQEGKCIENSCPSGQYLDSGKPKCLTCVNPNLSIVNIDANDDNKGSFCGCPDFQFINKNDGEINCQSCEDGYYLDLIAYEECSQTNDCTEDIVCKNCMTDFNPNCLECMNYDGEVICTVCSKNGMEPDCEYCSQNQYYDYTNDNCFLDNAVQVSEKKGNFDDCFYQDYSLHCFDCTNLNKYCQKCTDIIGNADTDSICTECSSNRIPPNCLCPNELVPSKENPDECVECEFGSFYDKSQDRCLINQNFDCSYDEICISCSKQIHEYCIQCEKGRDTMICKQCEGDFVIYQVNTTYTSCQCPAGTFHYNLTTSDCRVCPSHAECPGGTTVNVKPGFWREDDLSFDVIECTNNPDACSGGSEDFICAKGYKGALCQECDLTGEIWGDNFGNTSEYTCNSCNEALQIFYFISTTSLMTVLTFYMVYSQVKEVEQEQKKNSFNQIFRKRGGETLDKSRIYYKILQQYFAQAVILTSLGVNMGGFFENLISNIGNPALQLSYTTDCLVVQIFGSKIPPLYSKIIFLHLTFFIYMGTSSALVTYLKAKRFQKSKKITYYNRKLDNKHEYKPDDFYQTGLQPLEIVLMVFVFLFMENQQSYVQIMVESISCEQISTQKYTIADSSIQCDSNTYLYFTFLFSNPILFLWGFGVPAFIFYKLRQASKRPKFSSVNKDVKSQITIINNLNHRDKYKGSVDLKEIKEDNTEQQKKNEEQKNQNAENSFQNELEMIELNQSQQYQENKKNINEQLESDNQKSDFYNQVYEESKQQEVDKNKQQKLIENLDAKSDQTYKENEQSMKQEFQGNLNQEDDNDNDNDGEISEDEFDRSEHYKNNNNSDNNNFQQKQERMLPESNLLQSKEYKQDADNYIKKMFFFPDTDQSFLNHRVFQFQFGFIYLEYEERSYFWDIVRIVQKNLLILIVSLYTDAVYVKGSMGFVVIVCYALLVQKYQPFKEKNINKLELQGTLIISVSLILVLFIYENEYWYLIIIGAALLILKPWERVVVSKPAIVKNIDKNSKQFYQIYNFKAQGYPSSEDINADSQMQDSEKSEKSEKENGKKYDININIIKQKKESQDIKYFDQDNHVDSTFLSPIKVIRSNQKFFENENGDKLVNNSNMLDSNQAPQLGNDNVLFDLINENQDNHFNSVSQNQMSESNQKQEKQTHNGKKLNNRKVSYHNDERKRNSNNSIQLNQILNQKGQVQQKIESNQKVNNEQQYNQNYFNDNQYGINEEEDEDEEKQNDMDISENLSQHLKVSEIEKTDIDQNKYMTNVFKKLQKLNENDIQDKIKVKKTNKGNELKDDQRSDILNLKIEKVRSKNKFNESNQNSKWIKNNNTSSKILSQNLNLSQKNQIGTSQTYLQKNKLQGKNSRGNQQSNANNASSDKSQQQSFKNNTNSLNNNSNNEQQVLNSQLNQELNVFGKDLEALKNSQRMGSDDQSLFKIKSQDELEQSQNMANQEDEEKQIQFNKKEAFQISQSDIQEMEDQDDDNQDSLII</sequence>
<feature type="region of interest" description="Disordered" evidence="2">
    <location>
        <begin position="1314"/>
        <end position="1333"/>
    </location>
</feature>
<gene>
    <name evidence="5" type="ORF">PPERSA_05487</name>
</gene>
<reference evidence="5 6" key="1">
    <citation type="journal article" date="2015" name="Sci. Rep.">
        <title>Genome of the facultative scuticociliatosis pathogen Pseudocohnilembus persalinus provides insight into its virulence through horizontal gene transfer.</title>
        <authorList>
            <person name="Xiong J."/>
            <person name="Wang G."/>
            <person name="Cheng J."/>
            <person name="Tian M."/>
            <person name="Pan X."/>
            <person name="Warren A."/>
            <person name="Jiang C."/>
            <person name="Yuan D."/>
            <person name="Miao W."/>
        </authorList>
    </citation>
    <scope>NUCLEOTIDE SEQUENCE [LARGE SCALE GENOMIC DNA]</scope>
    <source>
        <strain evidence="5">36N120E</strain>
    </source>
</reference>
<keyword evidence="1" id="KW-0175">Coiled coil</keyword>
<dbReference type="EMBL" id="LDAU01000198">
    <property type="protein sequence ID" value="KRW99984.1"/>
    <property type="molecule type" value="Genomic_DNA"/>
</dbReference>
<feature type="transmembrane region" description="Helical" evidence="3">
    <location>
        <begin position="802"/>
        <end position="823"/>
    </location>
</feature>
<organism evidence="5 6">
    <name type="scientific">Pseudocohnilembus persalinus</name>
    <name type="common">Ciliate</name>
    <dbReference type="NCBI Taxonomy" id="266149"/>
    <lineage>
        <taxon>Eukaryota</taxon>
        <taxon>Sar</taxon>
        <taxon>Alveolata</taxon>
        <taxon>Ciliophora</taxon>
        <taxon>Intramacronucleata</taxon>
        <taxon>Oligohymenophorea</taxon>
        <taxon>Scuticociliatia</taxon>
        <taxon>Philasterida</taxon>
        <taxon>Pseudocohnilembidae</taxon>
        <taxon>Pseudocohnilembus</taxon>
    </lineage>
</organism>
<proteinExistence type="predicted"/>
<feature type="compositionally biased region" description="Acidic residues" evidence="2">
    <location>
        <begin position="1759"/>
        <end position="1774"/>
    </location>
</feature>
<feature type="region of interest" description="Disordered" evidence="2">
    <location>
        <begin position="1082"/>
        <end position="1120"/>
    </location>
</feature>
<dbReference type="PANTHER" id="PTHR11319">
    <property type="entry name" value="G PROTEIN-COUPLED RECEPTOR-RELATED"/>
    <property type="match status" value="1"/>
</dbReference>
<dbReference type="PANTHER" id="PTHR11319:SF35">
    <property type="entry name" value="OUTER MEMBRANE PROTEIN PMPC-RELATED"/>
    <property type="match status" value="1"/>
</dbReference>
<accession>A0A0V0QCQ6</accession>
<feature type="transmembrane region" description="Helical" evidence="3">
    <location>
        <begin position="688"/>
        <end position="707"/>
    </location>
</feature>
<evidence type="ECO:0000256" key="3">
    <source>
        <dbReference type="SAM" id="Phobius"/>
    </source>
</evidence>
<feature type="compositionally biased region" description="Basic and acidic residues" evidence="2">
    <location>
        <begin position="1323"/>
        <end position="1333"/>
    </location>
</feature>
<evidence type="ECO:0000313" key="5">
    <source>
        <dbReference type="EMBL" id="KRW99984.1"/>
    </source>
</evidence>
<feature type="signal peptide" evidence="4">
    <location>
        <begin position="1"/>
        <end position="23"/>
    </location>
</feature>
<evidence type="ECO:0000256" key="1">
    <source>
        <dbReference type="SAM" id="Coils"/>
    </source>
</evidence>
<keyword evidence="4" id="KW-0732">Signal</keyword>
<feature type="transmembrane region" description="Helical" evidence="3">
    <location>
        <begin position="910"/>
        <end position="935"/>
    </location>
</feature>
<feature type="region of interest" description="Disordered" evidence="2">
    <location>
        <begin position="1424"/>
        <end position="1467"/>
    </location>
</feature>
<evidence type="ECO:0000256" key="4">
    <source>
        <dbReference type="SAM" id="SignalP"/>
    </source>
</evidence>
<evidence type="ECO:0000256" key="2">
    <source>
        <dbReference type="SAM" id="MobiDB-lite"/>
    </source>
</evidence>
<feature type="transmembrane region" description="Helical" evidence="3">
    <location>
        <begin position="1235"/>
        <end position="1255"/>
    </location>
</feature>
<feature type="region of interest" description="Disordered" evidence="2">
    <location>
        <begin position="1641"/>
        <end position="1681"/>
    </location>
</feature>
<dbReference type="InParanoid" id="A0A0V0QCQ6"/>
<keyword evidence="3" id="KW-1133">Transmembrane helix</keyword>
<comment type="caution">
    <text evidence="5">The sequence shown here is derived from an EMBL/GenBank/DDBJ whole genome shotgun (WGS) entry which is preliminary data.</text>
</comment>
<keyword evidence="3" id="KW-0812">Transmembrane</keyword>
<feature type="transmembrane region" description="Helical" evidence="3">
    <location>
        <begin position="747"/>
        <end position="765"/>
    </location>
</feature>
<dbReference type="PROSITE" id="PS00018">
    <property type="entry name" value="EF_HAND_1"/>
    <property type="match status" value="1"/>
</dbReference>
<feature type="compositionally biased region" description="Polar residues" evidence="2">
    <location>
        <begin position="1424"/>
        <end position="1434"/>
    </location>
</feature>
<dbReference type="OrthoDB" id="327928at2759"/>
<protein>
    <recommendedName>
        <fullName evidence="7">Insulin-like growth factor binding protein, N-terminal</fullName>
    </recommendedName>
</protein>
<dbReference type="Proteomes" id="UP000054937">
    <property type="component" value="Unassembled WGS sequence"/>
</dbReference>
<feature type="region of interest" description="Disordered" evidence="2">
    <location>
        <begin position="1725"/>
        <end position="1774"/>
    </location>
</feature>
<evidence type="ECO:0008006" key="7">
    <source>
        <dbReference type="Google" id="ProtNLM"/>
    </source>
</evidence>
<name>A0A0V0QCQ6_PSEPJ</name>
<feature type="compositionally biased region" description="Low complexity" evidence="2">
    <location>
        <begin position="1647"/>
        <end position="1681"/>
    </location>
</feature>
<keyword evidence="3" id="KW-0472">Membrane</keyword>
<feature type="compositionally biased region" description="Acidic residues" evidence="2">
    <location>
        <begin position="1086"/>
        <end position="1104"/>
    </location>
</feature>
<dbReference type="InterPro" id="IPR018247">
    <property type="entry name" value="EF_Hand_1_Ca_BS"/>
</dbReference>
<evidence type="ECO:0000313" key="6">
    <source>
        <dbReference type="Proteomes" id="UP000054937"/>
    </source>
</evidence>
<feature type="compositionally biased region" description="Basic residues" evidence="2">
    <location>
        <begin position="1442"/>
        <end position="1453"/>
    </location>
</feature>
<feature type="chain" id="PRO_5006867408" description="Insulin-like growth factor binding protein, N-terminal" evidence="4">
    <location>
        <begin position="24"/>
        <end position="1774"/>
    </location>
</feature>
<feature type="transmembrane region" description="Helical" evidence="3">
    <location>
        <begin position="1206"/>
        <end position="1223"/>
    </location>
</feature>